<dbReference type="EMBL" id="JAKNCT010000015">
    <property type="protein sequence ID" value="MCG5031886.1"/>
    <property type="molecule type" value="Genomic_DNA"/>
</dbReference>
<keyword evidence="1" id="KW-0812">Transmembrane</keyword>
<comment type="caution">
    <text evidence="2">The sequence shown here is derived from an EMBL/GenBank/DDBJ whole genome shotgun (WGS) entry which is preliminary data.</text>
</comment>
<gene>
    <name evidence="2" type="ORF">MAF45_10610</name>
</gene>
<dbReference type="RefSeq" id="WP_237980514.1">
    <property type="nucleotide sequence ID" value="NZ_JAKNCT010000015.1"/>
</dbReference>
<reference evidence="2 3" key="1">
    <citation type="submission" date="2022-02" db="EMBL/GenBank/DDBJ databases">
        <title>Mesosutterella porci, a novel member of the family Sutterellaceae from pig feces.</title>
        <authorList>
            <person name="Wylensek D."/>
            <person name="Clavel T."/>
        </authorList>
    </citation>
    <scope>NUCLEOTIDE SEQUENCE [LARGE SCALE GENOMIC DNA]</scope>
    <source>
        <strain evidence="3">oilRF-744-wt-GAM-9</strain>
    </source>
</reference>
<keyword evidence="1" id="KW-1133">Transmembrane helix</keyword>
<name>A0ABS9MTD5_9BURK</name>
<evidence type="ECO:0000313" key="3">
    <source>
        <dbReference type="Proteomes" id="UP001297600"/>
    </source>
</evidence>
<sequence>MAITDHEKELINYASACLFQTLIKANPFSNNFVGDAARQMAGSVDDSARSFAFSLIQALERINKQNEILQRQIAMESKVEAERRAQQTRRTSLFVAGPVALIVVFISEGIKYLFS</sequence>
<proteinExistence type="predicted"/>
<organism evidence="2 3">
    <name type="scientific">Mesosutterella porci</name>
    <dbReference type="NCBI Taxonomy" id="2915351"/>
    <lineage>
        <taxon>Bacteria</taxon>
        <taxon>Pseudomonadati</taxon>
        <taxon>Pseudomonadota</taxon>
        <taxon>Betaproteobacteria</taxon>
        <taxon>Burkholderiales</taxon>
        <taxon>Sutterellaceae</taxon>
        <taxon>Mesosutterella</taxon>
    </lineage>
</organism>
<dbReference type="Proteomes" id="UP001297600">
    <property type="component" value="Unassembled WGS sequence"/>
</dbReference>
<evidence type="ECO:0000313" key="2">
    <source>
        <dbReference type="EMBL" id="MCG5031886.1"/>
    </source>
</evidence>
<keyword evidence="3" id="KW-1185">Reference proteome</keyword>
<evidence type="ECO:0000256" key="1">
    <source>
        <dbReference type="SAM" id="Phobius"/>
    </source>
</evidence>
<keyword evidence="1" id="KW-0472">Membrane</keyword>
<feature type="transmembrane region" description="Helical" evidence="1">
    <location>
        <begin position="93"/>
        <end position="114"/>
    </location>
</feature>
<protein>
    <submittedName>
        <fullName evidence="2">Uncharacterized protein</fullName>
    </submittedName>
</protein>
<accession>A0ABS9MTD5</accession>